<feature type="transmembrane region" description="Helical" evidence="1">
    <location>
        <begin position="6"/>
        <end position="28"/>
    </location>
</feature>
<feature type="transmembrane region" description="Helical" evidence="1">
    <location>
        <begin position="151"/>
        <end position="176"/>
    </location>
</feature>
<feature type="transmembrane region" description="Helical" evidence="1">
    <location>
        <begin position="127"/>
        <end position="145"/>
    </location>
</feature>
<dbReference type="InterPro" id="IPR025315">
    <property type="entry name" value="DUF4220"/>
</dbReference>
<feature type="transmembrane region" description="Helical" evidence="1">
    <location>
        <begin position="93"/>
        <end position="115"/>
    </location>
</feature>
<evidence type="ECO:0000259" key="2">
    <source>
        <dbReference type="Pfam" id="PF13968"/>
    </source>
</evidence>
<keyword evidence="1" id="KW-1133">Transmembrane helix</keyword>
<accession>A0A9W7XE75</accession>
<keyword evidence="1" id="KW-0812">Transmembrane</keyword>
<feature type="transmembrane region" description="Helical" evidence="1">
    <location>
        <begin position="352"/>
        <end position="378"/>
    </location>
</feature>
<feature type="transmembrane region" description="Helical" evidence="1">
    <location>
        <begin position="40"/>
        <end position="64"/>
    </location>
</feature>
<dbReference type="PANTHER" id="PTHR31325">
    <property type="entry name" value="OS01G0798800 PROTEIN-RELATED"/>
    <property type="match status" value="1"/>
</dbReference>
<dbReference type="EMBL" id="MU629492">
    <property type="protein sequence ID" value="KAJ1256679.1"/>
    <property type="molecule type" value="Genomic_DNA"/>
</dbReference>
<dbReference type="AlphaFoldDB" id="A0A9W7XE75"/>
<evidence type="ECO:0000313" key="4">
    <source>
        <dbReference type="Proteomes" id="UP001164776"/>
    </source>
</evidence>
<feature type="transmembrane region" description="Helical" evidence="1">
    <location>
        <begin position="398"/>
        <end position="419"/>
    </location>
</feature>
<evidence type="ECO:0000256" key="1">
    <source>
        <dbReference type="SAM" id="Phobius"/>
    </source>
</evidence>
<reference evidence="3 4" key="1">
    <citation type="submission" date="2022-10" db="EMBL/GenBank/DDBJ databases">
        <title>WGS assembly of Paspalum vaginatum 540-79.</title>
        <authorList>
            <person name="Sun G."/>
            <person name="Wase N."/>
            <person name="Shu S."/>
            <person name="Jenkins J."/>
            <person name="Zhou B."/>
            <person name="Torres-Rodriguez J."/>
            <person name="Chen C."/>
            <person name="Sandor L."/>
            <person name="Plott C."/>
            <person name="Yoshinga Y."/>
            <person name="Daum C."/>
            <person name="Qi P."/>
            <person name="Barry K."/>
            <person name="Lipzen A."/>
            <person name="Berry L."/>
            <person name="Pedersen C."/>
            <person name="Gottilla T."/>
            <person name="Foltz A."/>
            <person name="Yu H."/>
            <person name="O'Malley R."/>
            <person name="Zhang C."/>
            <person name="Devos K."/>
            <person name="Sigmon B."/>
            <person name="Yu B."/>
            <person name="Obata T."/>
            <person name="Schmutz J."/>
            <person name="Schnable J."/>
        </authorList>
    </citation>
    <scope>NUCLEOTIDE SEQUENCE [LARGE SCALE GENOMIC DNA]</scope>
    <source>
        <strain evidence="4">cv. 540-79</strain>
    </source>
</reference>
<comment type="caution">
    <text evidence="3">The sequence shown here is derived from an EMBL/GenBank/DDBJ whole genome shotgun (WGS) entry which is preliminary data.</text>
</comment>
<dbReference type="OrthoDB" id="693467at2759"/>
<protein>
    <recommendedName>
        <fullName evidence="2">DUF4220 domain-containing protein</fullName>
    </recommendedName>
</protein>
<dbReference type="Proteomes" id="UP001164776">
    <property type="component" value="Unassembled WGS sequence"/>
</dbReference>
<proteinExistence type="predicted"/>
<dbReference type="InterPro" id="IPR007658">
    <property type="entry name" value="DUF594"/>
</dbReference>
<gene>
    <name evidence="3" type="ORF">BS78_K335100</name>
</gene>
<name>A0A9W7XE75_9POAL</name>
<feature type="domain" description="DUF4220" evidence="2">
    <location>
        <begin position="125"/>
        <end position="482"/>
    </location>
</feature>
<sequence length="744" mass="83311">MDEKLWRVDTLLLASAIMAGVIVGIGAYGQRYRHHRFTRLIFLGASTLFLPIISSVVSSSTVLVSSMRPHGINDLSKSSPALVALCNPAKHSVIVVTWALLVQNIMINTSVVVAVDDREGPSVGPPIELLAQGVWTLYLGITHLSEVTKDYLTYVLTVLYLLELLLFLLTVAKLVFKYYAVRKAQQSYAFGRNPRLVFGYMHQQLPLMAREPDAPPPLLVMGEETRQVEKQHQGYVFKHASSSSLGAIGLVTIDRVWRQLGSNRMLLPALATQRLKDVCLSFALFKLLRCRFARYELAAYSGFEYNTSNFFWSLLLKDDCEPDRVFGVIADELSFLHDYYYSSLPINYSKCWLPLLGILVSLSSLGYCIFLAVWMMIISRHSYNYQMVCNIRCQDATYLHLGILELDVIPLVLLLVFLVTAEVRDMVSHVCSDWTKVVLTCRLLNKDISSSMRKWALRILCSRRCRLMMKHWDEEVGQCSVLPPLRRPRARTTSVALVVGRLLHLPDEKRKVDAAVKVSIINALGSSRENGEQLSNGKACLRRWGQQGERLLWACNSKSASDVILTWQIATSILEVRDQQGSSSVTTSDCHMTVATCLSRYCAYLVSLCPELLPDDDAWSKGLYEAVNKDACRALAGLSSSTPDYQQLVQLLNDKSNHMVLKNGAKLGQQLVEETTIDGEETAWKLLAGFWSEMILYVAPSDNLKGHKDAIARGGELITLLWALLNHAGIVSRTTTSSDDDTRV</sequence>
<dbReference type="Pfam" id="PF04578">
    <property type="entry name" value="DUF594"/>
    <property type="match status" value="1"/>
</dbReference>
<organism evidence="3 4">
    <name type="scientific">Paspalum vaginatum</name>
    <name type="common">seashore paspalum</name>
    <dbReference type="NCBI Taxonomy" id="158149"/>
    <lineage>
        <taxon>Eukaryota</taxon>
        <taxon>Viridiplantae</taxon>
        <taxon>Streptophyta</taxon>
        <taxon>Embryophyta</taxon>
        <taxon>Tracheophyta</taxon>
        <taxon>Spermatophyta</taxon>
        <taxon>Magnoliopsida</taxon>
        <taxon>Liliopsida</taxon>
        <taxon>Poales</taxon>
        <taxon>Poaceae</taxon>
        <taxon>PACMAD clade</taxon>
        <taxon>Panicoideae</taxon>
        <taxon>Andropogonodae</taxon>
        <taxon>Paspaleae</taxon>
        <taxon>Paspalinae</taxon>
        <taxon>Paspalum</taxon>
    </lineage>
</organism>
<dbReference type="Pfam" id="PF13968">
    <property type="entry name" value="DUF4220"/>
    <property type="match status" value="1"/>
</dbReference>
<keyword evidence="4" id="KW-1185">Reference proteome</keyword>
<evidence type="ECO:0000313" key="3">
    <source>
        <dbReference type="EMBL" id="KAJ1256679.1"/>
    </source>
</evidence>
<keyword evidence="1" id="KW-0472">Membrane</keyword>